<gene>
    <name evidence="1" type="ORF">LSAT_V11C100000090</name>
</gene>
<protein>
    <recommendedName>
        <fullName evidence="3">Reverse transcriptase domain-containing protein</fullName>
    </recommendedName>
</protein>
<keyword evidence="2" id="KW-1185">Reference proteome</keyword>
<sequence>MNREGEWLEGEDVYKEFVDYFKDFLGSDVTCGEINQPNSLFFKKLDLAAAVEMIQVVSNEEIKAALFDIDDDKSRGPDGYSAKFFKSMWSVIGEDFCLAVKEFFASGKILKEVNATAIALTPKVESPGKVSDFRPIS</sequence>
<dbReference type="AlphaFoldDB" id="A0A9R1XTR9"/>
<accession>A0A9R1XTR9</accession>
<dbReference type="EMBL" id="NBSK02000001">
    <property type="protein sequence ID" value="KAJ0225516.1"/>
    <property type="molecule type" value="Genomic_DNA"/>
</dbReference>
<name>A0A9R1XTR9_LACSA</name>
<organism evidence="1 2">
    <name type="scientific">Lactuca sativa</name>
    <name type="common">Garden lettuce</name>
    <dbReference type="NCBI Taxonomy" id="4236"/>
    <lineage>
        <taxon>Eukaryota</taxon>
        <taxon>Viridiplantae</taxon>
        <taxon>Streptophyta</taxon>
        <taxon>Embryophyta</taxon>
        <taxon>Tracheophyta</taxon>
        <taxon>Spermatophyta</taxon>
        <taxon>Magnoliopsida</taxon>
        <taxon>eudicotyledons</taxon>
        <taxon>Gunneridae</taxon>
        <taxon>Pentapetalae</taxon>
        <taxon>asterids</taxon>
        <taxon>campanulids</taxon>
        <taxon>Asterales</taxon>
        <taxon>Asteraceae</taxon>
        <taxon>Cichorioideae</taxon>
        <taxon>Cichorieae</taxon>
        <taxon>Lactucinae</taxon>
        <taxon>Lactuca</taxon>
    </lineage>
</organism>
<dbReference type="Proteomes" id="UP000235145">
    <property type="component" value="Unassembled WGS sequence"/>
</dbReference>
<comment type="caution">
    <text evidence="1">The sequence shown here is derived from an EMBL/GenBank/DDBJ whole genome shotgun (WGS) entry which is preliminary data.</text>
</comment>
<reference evidence="1 2" key="1">
    <citation type="journal article" date="2017" name="Nat. Commun.">
        <title>Genome assembly with in vitro proximity ligation data and whole-genome triplication in lettuce.</title>
        <authorList>
            <person name="Reyes-Chin-Wo S."/>
            <person name="Wang Z."/>
            <person name="Yang X."/>
            <person name="Kozik A."/>
            <person name="Arikit S."/>
            <person name="Song C."/>
            <person name="Xia L."/>
            <person name="Froenicke L."/>
            <person name="Lavelle D.O."/>
            <person name="Truco M.J."/>
            <person name="Xia R."/>
            <person name="Zhu S."/>
            <person name="Xu C."/>
            <person name="Xu H."/>
            <person name="Xu X."/>
            <person name="Cox K."/>
            <person name="Korf I."/>
            <person name="Meyers B.C."/>
            <person name="Michelmore R.W."/>
        </authorList>
    </citation>
    <scope>NUCLEOTIDE SEQUENCE [LARGE SCALE GENOMIC DNA]</scope>
    <source>
        <strain evidence="2">cv. Salinas</strain>
        <tissue evidence="1">Seedlings</tissue>
    </source>
</reference>
<evidence type="ECO:0000313" key="2">
    <source>
        <dbReference type="Proteomes" id="UP000235145"/>
    </source>
</evidence>
<evidence type="ECO:0008006" key="3">
    <source>
        <dbReference type="Google" id="ProtNLM"/>
    </source>
</evidence>
<proteinExistence type="predicted"/>
<evidence type="ECO:0000313" key="1">
    <source>
        <dbReference type="EMBL" id="KAJ0225516.1"/>
    </source>
</evidence>